<keyword evidence="7 9" id="KW-0472">Membrane</keyword>
<evidence type="ECO:0000256" key="7">
    <source>
        <dbReference type="ARBA" id="ARBA00023136"/>
    </source>
</evidence>
<keyword evidence="5 9" id="KW-0812">Transmembrane</keyword>
<dbReference type="OrthoDB" id="9807795at2"/>
<evidence type="ECO:0000259" key="10">
    <source>
        <dbReference type="Pfam" id="PF00535"/>
    </source>
</evidence>
<comment type="similarity">
    <text evidence="8">Belongs to the glycosyltransferase 2 family. GtrB subfamily.</text>
</comment>
<dbReference type="SUPFAM" id="SSF53448">
    <property type="entry name" value="Nucleotide-diphospho-sugar transferases"/>
    <property type="match status" value="1"/>
</dbReference>
<evidence type="ECO:0000256" key="5">
    <source>
        <dbReference type="ARBA" id="ARBA00022692"/>
    </source>
</evidence>
<feature type="domain" description="Glycosyltransferase 2-like" evidence="10">
    <location>
        <begin position="9"/>
        <end position="170"/>
    </location>
</feature>
<evidence type="ECO:0000256" key="4">
    <source>
        <dbReference type="ARBA" id="ARBA00022679"/>
    </source>
</evidence>
<accession>W9H574</accession>
<comment type="caution">
    <text evidence="11">The sequence shown here is derived from an EMBL/GenBank/DDBJ whole genome shotgun (WGS) entry which is preliminary data.</text>
</comment>
<dbReference type="Pfam" id="PF00535">
    <property type="entry name" value="Glycos_transf_2"/>
    <property type="match status" value="1"/>
</dbReference>
<evidence type="ECO:0000256" key="3">
    <source>
        <dbReference type="ARBA" id="ARBA00022676"/>
    </source>
</evidence>
<evidence type="ECO:0000313" key="11">
    <source>
        <dbReference type="EMBL" id="EWY38913.1"/>
    </source>
</evidence>
<keyword evidence="12" id="KW-1185">Reference proteome</keyword>
<feature type="transmembrane region" description="Helical" evidence="9">
    <location>
        <begin position="234"/>
        <end position="254"/>
    </location>
</feature>
<comment type="subcellular location">
    <subcellularLocation>
        <location evidence="1">Cell membrane</location>
        <topology evidence="1">Multi-pass membrane protein</topology>
    </subcellularLocation>
</comment>
<organism evidence="11 12">
    <name type="scientific">Skermanella stibiiresistens SB22</name>
    <dbReference type="NCBI Taxonomy" id="1385369"/>
    <lineage>
        <taxon>Bacteria</taxon>
        <taxon>Pseudomonadati</taxon>
        <taxon>Pseudomonadota</taxon>
        <taxon>Alphaproteobacteria</taxon>
        <taxon>Rhodospirillales</taxon>
        <taxon>Azospirillaceae</taxon>
        <taxon>Skermanella</taxon>
    </lineage>
</organism>
<proteinExistence type="inferred from homology"/>
<dbReference type="GO" id="GO:0016757">
    <property type="term" value="F:glycosyltransferase activity"/>
    <property type="evidence" value="ECO:0007669"/>
    <property type="project" value="UniProtKB-KW"/>
</dbReference>
<dbReference type="Proteomes" id="UP000019486">
    <property type="component" value="Unassembled WGS sequence"/>
</dbReference>
<gene>
    <name evidence="11" type="ORF">N825_10560</name>
</gene>
<evidence type="ECO:0000313" key="12">
    <source>
        <dbReference type="Proteomes" id="UP000019486"/>
    </source>
</evidence>
<dbReference type="AlphaFoldDB" id="W9H574"/>
<dbReference type="GO" id="GO:0005886">
    <property type="term" value="C:plasma membrane"/>
    <property type="evidence" value="ECO:0007669"/>
    <property type="project" value="UniProtKB-SubCell"/>
</dbReference>
<dbReference type="PANTHER" id="PTHR48090">
    <property type="entry name" value="UNDECAPRENYL-PHOSPHATE 4-DEOXY-4-FORMAMIDO-L-ARABINOSE TRANSFERASE-RELATED"/>
    <property type="match status" value="1"/>
</dbReference>
<name>W9H574_9PROT</name>
<sequence length="332" mass="36942">MNDDLPALSVVVPCYNEAAVLDQLHARVSTVCRQLFADDYELILVNDGSRDSTWADILRLASEDPAVIAVNLSRNFGHQLALTAGLTICRGQRILILDADLQDPPELLREMLPLMDGGADVVYGRREARAAEGWFKKTSANLFYRALRHMVDIDIPADTGDFRLMSRRALDILNSMPEKHRFIRGMVSWVGLRQVAFSYQRQPRVAGETKYPVSKMVRFALDAITGFSIQPLRMASYLGLIFGVLGILALFYAFHSWVTGSVVAGWTSLITVVLLLGSAQLFVLGIMGEYLGRLYIEAKHRPLVVIESIHSLRYQASEMKAPAMTGVRLAAE</sequence>
<dbReference type="Gene3D" id="3.90.550.10">
    <property type="entry name" value="Spore Coat Polysaccharide Biosynthesis Protein SpsA, Chain A"/>
    <property type="match status" value="1"/>
</dbReference>
<dbReference type="InterPro" id="IPR050256">
    <property type="entry name" value="Glycosyltransferase_2"/>
</dbReference>
<keyword evidence="2" id="KW-1003">Cell membrane</keyword>
<evidence type="ECO:0000256" key="1">
    <source>
        <dbReference type="ARBA" id="ARBA00004651"/>
    </source>
</evidence>
<protein>
    <submittedName>
        <fullName evidence="11">Glucosyl transferase</fullName>
    </submittedName>
</protein>
<keyword evidence="6 9" id="KW-1133">Transmembrane helix</keyword>
<dbReference type="InterPro" id="IPR029044">
    <property type="entry name" value="Nucleotide-diphossugar_trans"/>
</dbReference>
<dbReference type="PATRIC" id="fig|1385369.3.peg.4097"/>
<keyword evidence="3" id="KW-0328">Glycosyltransferase</keyword>
<evidence type="ECO:0000256" key="8">
    <source>
        <dbReference type="ARBA" id="ARBA00038152"/>
    </source>
</evidence>
<dbReference type="FunFam" id="3.90.550.10:FF:000079">
    <property type="entry name" value="Probable glycosyl transferase"/>
    <property type="match status" value="1"/>
</dbReference>
<dbReference type="PANTHER" id="PTHR48090:SF1">
    <property type="entry name" value="PROPHAGE BACTOPRENOL GLUCOSYL TRANSFERASE HOMOLOG"/>
    <property type="match status" value="1"/>
</dbReference>
<feature type="transmembrane region" description="Helical" evidence="9">
    <location>
        <begin position="266"/>
        <end position="291"/>
    </location>
</feature>
<reference evidence="11 12" key="1">
    <citation type="submission" date="2013-08" db="EMBL/GenBank/DDBJ databases">
        <title>The genome sequence of Skermanella stibiiresistens.</title>
        <authorList>
            <person name="Zhu W."/>
            <person name="Wang G."/>
        </authorList>
    </citation>
    <scope>NUCLEOTIDE SEQUENCE [LARGE SCALE GENOMIC DNA]</scope>
    <source>
        <strain evidence="11 12">SB22</strain>
    </source>
</reference>
<keyword evidence="4 11" id="KW-0808">Transferase</keyword>
<dbReference type="RefSeq" id="WP_051512648.1">
    <property type="nucleotide sequence ID" value="NZ_AVFL01000015.1"/>
</dbReference>
<evidence type="ECO:0000256" key="9">
    <source>
        <dbReference type="SAM" id="Phobius"/>
    </source>
</evidence>
<dbReference type="CDD" id="cd04187">
    <property type="entry name" value="DPM1_like_bac"/>
    <property type="match status" value="1"/>
</dbReference>
<dbReference type="InterPro" id="IPR001173">
    <property type="entry name" value="Glyco_trans_2-like"/>
</dbReference>
<dbReference type="STRING" id="1385369.N825_10560"/>
<dbReference type="EMBL" id="AVFL01000015">
    <property type="protein sequence ID" value="EWY38913.1"/>
    <property type="molecule type" value="Genomic_DNA"/>
</dbReference>
<evidence type="ECO:0000256" key="2">
    <source>
        <dbReference type="ARBA" id="ARBA00022475"/>
    </source>
</evidence>
<evidence type="ECO:0000256" key="6">
    <source>
        <dbReference type="ARBA" id="ARBA00022989"/>
    </source>
</evidence>